<dbReference type="Proteomes" id="UP000571017">
    <property type="component" value="Unassembled WGS sequence"/>
</dbReference>
<protein>
    <submittedName>
        <fullName evidence="5">N-acetylmuramoyl-L-alanine amidase</fullName>
    </submittedName>
</protein>
<sequence length="401" mass="44608">MTTRRSVVAFVGLLVLMLFPSVAKAEVTHINMGEADGVGVHKEWEVQFNEGVEVVEDSLSDVNIVVKDSNGETVDVPDAYLKNKNTIVVPAPENGYQGGQKYKLYVGKSIQFKSGVNMSDRYMKTFYTEREILDPPAPGEDVVSYGTVTSDTLNIRKGPDGSAEKLGQYVEGDRVEIYGFEGYWAQIRHNGEIGYVHKTYMKLRALTGGVLQDQIIVLDPGHGDHDNGASDHGGFEKDINLDVSKRVYDILEEKGADVRMTRTDDTFLELSERVEYGDKQMGDLFVSIHTNAYVESAHGTESFCYVDKTSNVEEGCLLAEKIHEQIVDLVGMYDRGVVEGTRGGFGDFHVIRNTHTPSVLVEMGFLTNDGDAEKLMSDYYRDLYAQAIATGIENYYKEPVQ</sequence>
<name>A0A838CU00_9BACI</name>
<dbReference type="InterPro" id="IPR050695">
    <property type="entry name" value="N-acetylmuramoyl_amidase_3"/>
</dbReference>
<comment type="caution">
    <text evidence="5">The sequence shown here is derived from an EMBL/GenBank/DDBJ whole genome shotgun (WGS) entry which is preliminary data.</text>
</comment>
<gene>
    <name evidence="5" type="ORF">H0266_11645</name>
</gene>
<dbReference type="EMBL" id="JACEFG010000002">
    <property type="protein sequence ID" value="MBA2175547.1"/>
    <property type="molecule type" value="Genomic_DNA"/>
</dbReference>
<dbReference type="GO" id="GO:0009253">
    <property type="term" value="P:peptidoglycan catabolic process"/>
    <property type="evidence" value="ECO:0007669"/>
    <property type="project" value="InterPro"/>
</dbReference>
<dbReference type="Pfam" id="PF08239">
    <property type="entry name" value="SH3_3"/>
    <property type="match status" value="1"/>
</dbReference>
<evidence type="ECO:0000256" key="3">
    <source>
        <dbReference type="SAM" id="SignalP"/>
    </source>
</evidence>
<dbReference type="PROSITE" id="PS51781">
    <property type="entry name" value="SH3B"/>
    <property type="match status" value="1"/>
</dbReference>
<dbReference type="RefSeq" id="WP_181472547.1">
    <property type="nucleotide sequence ID" value="NZ_JACEFG010000002.1"/>
</dbReference>
<dbReference type="Gene3D" id="3.40.630.40">
    <property type="entry name" value="Zn-dependent exopeptidases"/>
    <property type="match status" value="1"/>
</dbReference>
<reference evidence="5 6" key="1">
    <citation type="journal article" date="2004" name="Extremophiles">
        <title>Halobacillus locisalis sp. nov., a halophilic bacterium isolated from a marine solar saltern of the Yellow Sea in Korea.</title>
        <authorList>
            <person name="Yoon J.H."/>
            <person name="Kang K.H."/>
            <person name="Oh T.K."/>
            <person name="Park Y.H."/>
        </authorList>
    </citation>
    <scope>NUCLEOTIDE SEQUENCE [LARGE SCALE GENOMIC DNA]</scope>
    <source>
        <strain evidence="5 6">KCTC 3788</strain>
    </source>
</reference>
<feature type="signal peptide" evidence="3">
    <location>
        <begin position="1"/>
        <end position="25"/>
    </location>
</feature>
<dbReference type="SMART" id="SM00287">
    <property type="entry name" value="SH3b"/>
    <property type="match status" value="1"/>
</dbReference>
<dbReference type="GO" id="GO:0071555">
    <property type="term" value="P:cell wall organization"/>
    <property type="evidence" value="ECO:0007669"/>
    <property type="project" value="UniProtKB-KW"/>
</dbReference>
<keyword evidence="2" id="KW-0961">Cell wall biogenesis/degradation</keyword>
<accession>A0A838CU00</accession>
<dbReference type="CDD" id="cd02696">
    <property type="entry name" value="MurNAc-LAA"/>
    <property type="match status" value="1"/>
</dbReference>
<keyword evidence="1" id="KW-0378">Hydrolase</keyword>
<dbReference type="GO" id="GO:0030288">
    <property type="term" value="C:outer membrane-bounded periplasmic space"/>
    <property type="evidence" value="ECO:0007669"/>
    <property type="project" value="TreeGrafter"/>
</dbReference>
<dbReference type="PANTHER" id="PTHR30404">
    <property type="entry name" value="N-ACETYLMURAMOYL-L-ALANINE AMIDASE"/>
    <property type="match status" value="1"/>
</dbReference>
<evidence type="ECO:0000256" key="1">
    <source>
        <dbReference type="ARBA" id="ARBA00022801"/>
    </source>
</evidence>
<evidence type="ECO:0000256" key="2">
    <source>
        <dbReference type="ARBA" id="ARBA00023316"/>
    </source>
</evidence>
<dbReference type="SMART" id="SM00646">
    <property type="entry name" value="Ami_3"/>
    <property type="match status" value="1"/>
</dbReference>
<dbReference type="InterPro" id="IPR003646">
    <property type="entry name" value="SH3-like_bac-type"/>
</dbReference>
<dbReference type="Gene3D" id="2.30.30.40">
    <property type="entry name" value="SH3 Domains"/>
    <property type="match status" value="1"/>
</dbReference>
<evidence type="ECO:0000313" key="5">
    <source>
        <dbReference type="EMBL" id="MBA2175547.1"/>
    </source>
</evidence>
<feature type="chain" id="PRO_5033049524" evidence="3">
    <location>
        <begin position="26"/>
        <end position="401"/>
    </location>
</feature>
<evidence type="ECO:0000259" key="4">
    <source>
        <dbReference type="PROSITE" id="PS51781"/>
    </source>
</evidence>
<dbReference type="GO" id="GO:0008745">
    <property type="term" value="F:N-acetylmuramoyl-L-alanine amidase activity"/>
    <property type="evidence" value="ECO:0007669"/>
    <property type="project" value="InterPro"/>
</dbReference>
<organism evidence="5 6">
    <name type="scientific">Halobacillus locisalis</name>
    <dbReference type="NCBI Taxonomy" id="220753"/>
    <lineage>
        <taxon>Bacteria</taxon>
        <taxon>Bacillati</taxon>
        <taxon>Bacillota</taxon>
        <taxon>Bacilli</taxon>
        <taxon>Bacillales</taxon>
        <taxon>Bacillaceae</taxon>
        <taxon>Halobacillus</taxon>
    </lineage>
</organism>
<keyword evidence="6" id="KW-1185">Reference proteome</keyword>
<dbReference type="PANTHER" id="PTHR30404:SF0">
    <property type="entry name" value="N-ACETYLMURAMOYL-L-ALANINE AMIDASE AMIC"/>
    <property type="match status" value="1"/>
</dbReference>
<feature type="domain" description="SH3b" evidence="4">
    <location>
        <begin position="143"/>
        <end position="205"/>
    </location>
</feature>
<evidence type="ECO:0000313" key="6">
    <source>
        <dbReference type="Proteomes" id="UP000571017"/>
    </source>
</evidence>
<dbReference type="SUPFAM" id="SSF53187">
    <property type="entry name" value="Zn-dependent exopeptidases"/>
    <property type="match status" value="1"/>
</dbReference>
<proteinExistence type="predicted"/>
<keyword evidence="3" id="KW-0732">Signal</keyword>
<dbReference type="AlphaFoldDB" id="A0A838CU00"/>
<dbReference type="Pfam" id="PF01520">
    <property type="entry name" value="Amidase_3"/>
    <property type="match status" value="1"/>
</dbReference>
<dbReference type="InterPro" id="IPR002508">
    <property type="entry name" value="MurNAc-LAA_cat"/>
</dbReference>